<organism evidence="5 7">
    <name type="scientific">Legionella gratiana</name>
    <dbReference type="NCBI Taxonomy" id="45066"/>
    <lineage>
        <taxon>Bacteria</taxon>
        <taxon>Pseudomonadati</taxon>
        <taxon>Pseudomonadota</taxon>
        <taxon>Gammaproteobacteria</taxon>
        <taxon>Legionellales</taxon>
        <taxon>Legionellaceae</taxon>
        <taxon>Legionella</taxon>
    </lineage>
</organism>
<dbReference type="EMBL" id="LNYE01000023">
    <property type="protein sequence ID" value="KTD08955.1"/>
    <property type="molecule type" value="Genomic_DNA"/>
</dbReference>
<dbReference type="InterPro" id="IPR001638">
    <property type="entry name" value="Solute-binding_3/MltF_N"/>
</dbReference>
<evidence type="ECO:0000256" key="2">
    <source>
        <dbReference type="ARBA" id="ARBA00022729"/>
    </source>
</evidence>
<sequence>MMLFISTLSFCSPVKVGVVVSGLPVSEKVNTDQGIYYFGFCIDFMNEVCKRIEKKCTYSEVTYDNQFELLEQGKIDLLILPRPYTSSDSEKYAISIPYAVSKMQFITLKDSSINKIADIKNKKIGAIKSTFYNLLTQTPFYLSNQIIAYNIDSDLISDLVQQKTDVIALNNNIAYKLIVNNYYGIKLIEPALPMGDGYGIIALPDKKALIENINKEILSIEKDGSYISIYQKYYDTERQGRRNAETRKSL</sequence>
<proteinExistence type="inferred from homology"/>
<evidence type="ECO:0000313" key="5">
    <source>
        <dbReference type="EMBL" id="STX45833.1"/>
    </source>
</evidence>
<dbReference type="STRING" id="45066.Lgra_2190"/>
<dbReference type="SMART" id="SM00062">
    <property type="entry name" value="PBPb"/>
    <property type="match status" value="1"/>
</dbReference>
<evidence type="ECO:0000259" key="3">
    <source>
        <dbReference type="SMART" id="SM00062"/>
    </source>
</evidence>
<dbReference type="AlphaFoldDB" id="A0A378JDE8"/>
<accession>A0A378JDE8</accession>
<protein>
    <submittedName>
        <fullName evidence="5">Glutamine ABC transporter</fullName>
    </submittedName>
</protein>
<dbReference type="SUPFAM" id="SSF53850">
    <property type="entry name" value="Periplasmic binding protein-like II"/>
    <property type="match status" value="1"/>
</dbReference>
<feature type="domain" description="Solute-binding protein family 3/N-terminal" evidence="3">
    <location>
        <begin position="13"/>
        <end position="237"/>
    </location>
</feature>
<comment type="similarity">
    <text evidence="1">Belongs to the bacterial solute-binding protein 3 family.</text>
</comment>
<dbReference type="Proteomes" id="UP000254476">
    <property type="component" value="Unassembled WGS sequence"/>
</dbReference>
<keyword evidence="2" id="KW-0732">Signal</keyword>
<evidence type="ECO:0000256" key="1">
    <source>
        <dbReference type="ARBA" id="ARBA00010333"/>
    </source>
</evidence>
<gene>
    <name evidence="5" type="primary">artJ_6</name>
    <name evidence="4" type="ORF">Lgra_2190</name>
    <name evidence="5" type="ORF">NCTC12388_02577</name>
</gene>
<evidence type="ECO:0000313" key="4">
    <source>
        <dbReference type="EMBL" id="KTD08955.1"/>
    </source>
</evidence>
<name>A0A378JDE8_9GAMM</name>
<dbReference type="RefSeq" id="WP_162264323.1">
    <property type="nucleotide sequence ID" value="NZ_CAAAHW010000004.1"/>
</dbReference>
<evidence type="ECO:0000313" key="6">
    <source>
        <dbReference type="Proteomes" id="UP000054691"/>
    </source>
</evidence>
<dbReference type="PANTHER" id="PTHR35936">
    <property type="entry name" value="MEMBRANE-BOUND LYTIC MUREIN TRANSGLYCOSYLASE F"/>
    <property type="match status" value="1"/>
</dbReference>
<dbReference type="Proteomes" id="UP000054691">
    <property type="component" value="Unassembled WGS sequence"/>
</dbReference>
<dbReference type="EMBL" id="UGOB01000001">
    <property type="protein sequence ID" value="STX45833.1"/>
    <property type="molecule type" value="Genomic_DNA"/>
</dbReference>
<evidence type="ECO:0000313" key="7">
    <source>
        <dbReference type="Proteomes" id="UP000254476"/>
    </source>
</evidence>
<reference evidence="5 7" key="2">
    <citation type="submission" date="2018-06" db="EMBL/GenBank/DDBJ databases">
        <authorList>
            <consortium name="Pathogen Informatics"/>
            <person name="Doyle S."/>
        </authorList>
    </citation>
    <scope>NUCLEOTIDE SEQUENCE [LARGE SCALE GENOMIC DNA]</scope>
    <source>
        <strain evidence="5 7">NCTC12388</strain>
    </source>
</reference>
<reference evidence="4 6" key="1">
    <citation type="submission" date="2015-11" db="EMBL/GenBank/DDBJ databases">
        <title>Genomic analysis of 38 Legionella species identifies large and diverse effector repertoires.</title>
        <authorList>
            <person name="Burstein D."/>
            <person name="Amaro F."/>
            <person name="Zusman T."/>
            <person name="Lifshitz Z."/>
            <person name="Cohen O."/>
            <person name="Gilbert J.A."/>
            <person name="Pupko T."/>
            <person name="Shuman H.A."/>
            <person name="Segal G."/>
        </authorList>
    </citation>
    <scope>NUCLEOTIDE SEQUENCE [LARGE SCALE GENOMIC DNA]</scope>
    <source>
        <strain evidence="4 6">Lyon 8420412</strain>
    </source>
</reference>
<dbReference type="Pfam" id="PF00497">
    <property type="entry name" value="SBP_bac_3"/>
    <property type="match status" value="1"/>
</dbReference>
<dbReference type="Gene3D" id="3.40.190.10">
    <property type="entry name" value="Periplasmic binding protein-like II"/>
    <property type="match status" value="2"/>
</dbReference>
<keyword evidence="6" id="KW-1185">Reference proteome</keyword>
<dbReference type="PANTHER" id="PTHR35936:SF19">
    <property type="entry name" value="AMINO-ACID-BINDING PROTEIN YXEM-RELATED"/>
    <property type="match status" value="1"/>
</dbReference>